<dbReference type="SUPFAM" id="SSF55144">
    <property type="entry name" value="LigT-like"/>
    <property type="match status" value="1"/>
</dbReference>
<dbReference type="InterPro" id="IPR009097">
    <property type="entry name" value="Cyclic_Pdiesterase"/>
</dbReference>
<reference evidence="1 2" key="1">
    <citation type="submission" date="2020-09" db="EMBL/GenBank/DDBJ databases">
        <title>Biosynthesis of the nuclear factor of activated T cells inhibitor NFAT-133 and its congeners in Streptomyces pactum.</title>
        <authorList>
            <person name="Zhou W."/>
            <person name="Posri P."/>
            <person name="Abugrain M.E."/>
            <person name="Weisberg A.J."/>
            <person name="Chang J.H."/>
            <person name="Mahmud T."/>
        </authorList>
    </citation>
    <scope>NUCLEOTIDE SEQUENCE [LARGE SCALE GENOMIC DNA]</scope>
    <source>
        <strain evidence="1 2">ATCC 27456</strain>
    </source>
</reference>
<keyword evidence="2" id="KW-1185">Reference proteome</keyword>
<dbReference type="Proteomes" id="UP000807371">
    <property type="component" value="Unassembled WGS sequence"/>
</dbReference>
<dbReference type="EMBL" id="JACYXC010000002">
    <property type="protein sequence ID" value="MBH5338789.1"/>
    <property type="molecule type" value="Genomic_DNA"/>
</dbReference>
<evidence type="ECO:0008006" key="3">
    <source>
        <dbReference type="Google" id="ProtNLM"/>
    </source>
</evidence>
<comment type="caution">
    <text evidence="1">The sequence shown here is derived from an EMBL/GenBank/DDBJ whole genome shotgun (WGS) entry which is preliminary data.</text>
</comment>
<organism evidence="1 2">
    <name type="scientific">Streptomyces pactum</name>
    <dbReference type="NCBI Taxonomy" id="68249"/>
    <lineage>
        <taxon>Bacteria</taxon>
        <taxon>Bacillati</taxon>
        <taxon>Actinomycetota</taxon>
        <taxon>Actinomycetes</taxon>
        <taxon>Kitasatosporales</taxon>
        <taxon>Streptomycetaceae</taxon>
        <taxon>Streptomyces</taxon>
    </lineage>
</organism>
<evidence type="ECO:0000313" key="2">
    <source>
        <dbReference type="Proteomes" id="UP000807371"/>
    </source>
</evidence>
<dbReference type="RefSeq" id="WP_197992559.1">
    <property type="nucleotide sequence ID" value="NZ_JACYXC010000002.1"/>
</dbReference>
<proteinExistence type="predicted"/>
<sequence>MTRWLGIALLPTAEHRTAAIRLQREVGGGHELRPPLSPDGNLPHVTVFQGPFLDSFDPATELDRIVAGADAPERIALASRGVVYQPTGWVFLALERPPLLEKIQQSTLAVLAPHLDRPAFDPSKDVSRFTEDERESFERYGYRYTGPAYAPHITLGRAEEAVAQELVRSAPERVDVPGIWVFDRFSCYVMGENGAHAEIVEERALRPR</sequence>
<gene>
    <name evidence="1" type="ORF">IHE55_30025</name>
</gene>
<name>A0ABS0NU95_9ACTN</name>
<protein>
    <recommendedName>
        <fullName evidence="3">2'-5' RNA ligase family protein</fullName>
    </recommendedName>
</protein>
<dbReference type="Gene3D" id="3.90.1140.10">
    <property type="entry name" value="Cyclic phosphodiesterase"/>
    <property type="match status" value="1"/>
</dbReference>
<accession>A0ABS0NU95</accession>
<evidence type="ECO:0000313" key="1">
    <source>
        <dbReference type="EMBL" id="MBH5338789.1"/>
    </source>
</evidence>